<name>A0A449D243_9MICO</name>
<feature type="region of interest" description="Disordered" evidence="1">
    <location>
        <begin position="22"/>
        <end position="42"/>
    </location>
</feature>
<dbReference type="AlphaFoldDB" id="A0A449D243"/>
<protein>
    <submittedName>
        <fullName evidence="2">Uncharacterized protein</fullName>
    </submittedName>
</protein>
<dbReference type="Proteomes" id="UP000386281">
    <property type="component" value="Unassembled WGS sequence"/>
</dbReference>
<gene>
    <name evidence="2" type="ORF">NCTC12391_00805</name>
</gene>
<proteinExistence type="predicted"/>
<organism evidence="2 3">
    <name type="scientific">Brevibacterium casei</name>
    <dbReference type="NCBI Taxonomy" id="33889"/>
    <lineage>
        <taxon>Bacteria</taxon>
        <taxon>Bacillati</taxon>
        <taxon>Actinomycetota</taxon>
        <taxon>Actinomycetes</taxon>
        <taxon>Micrococcales</taxon>
        <taxon>Brevibacteriaceae</taxon>
        <taxon>Brevibacterium</taxon>
    </lineage>
</organism>
<sequence length="71" mass="7573">MWVPLAGIDAEDVRGDTQIFEDESQSGSPVLWNADGTADFGTGIRHETEEGELRVQTPGLLDCSNGAAIPE</sequence>
<reference evidence="2 3" key="1">
    <citation type="submission" date="2019-02" db="EMBL/GenBank/DDBJ databases">
        <authorList>
            <consortium name="Pathogen Informatics"/>
        </authorList>
    </citation>
    <scope>NUCLEOTIDE SEQUENCE [LARGE SCALE GENOMIC DNA]</scope>
    <source>
        <strain evidence="2 3">3012STDY7078520</strain>
    </source>
</reference>
<accession>A0A449D243</accession>
<evidence type="ECO:0000313" key="2">
    <source>
        <dbReference type="EMBL" id="VEW11630.1"/>
    </source>
</evidence>
<evidence type="ECO:0000313" key="3">
    <source>
        <dbReference type="Proteomes" id="UP000386281"/>
    </source>
</evidence>
<dbReference type="EMBL" id="CAACXN010000014">
    <property type="protein sequence ID" value="VEW11630.1"/>
    <property type="molecule type" value="Genomic_DNA"/>
</dbReference>
<evidence type="ECO:0000256" key="1">
    <source>
        <dbReference type="SAM" id="MobiDB-lite"/>
    </source>
</evidence>